<name>A0ACD5VQD0_AVESA</name>
<dbReference type="EnsemblPlants" id="AVESA.00010b.r2.3CG0499890.1">
    <property type="protein sequence ID" value="AVESA.00010b.r2.3CG0499890.1.CDS.1"/>
    <property type="gene ID" value="AVESA.00010b.r2.3CG0499890"/>
</dbReference>
<accession>A0ACD5VQD0</accession>
<reference evidence="1" key="2">
    <citation type="submission" date="2025-09" db="UniProtKB">
        <authorList>
            <consortium name="EnsemblPlants"/>
        </authorList>
    </citation>
    <scope>IDENTIFICATION</scope>
</reference>
<protein>
    <submittedName>
        <fullName evidence="1">Uncharacterized protein</fullName>
    </submittedName>
</protein>
<sequence>MARLLLLLLLLVAVDMAFTWPAAAHERQRNAITHIKGFEGPLPFYLETGYVEVDDTHGAELFYYFIQSERSPREDPLILWITGGPGCSALAGLVYEIGPLRFDVAGYTEGLFPRLVYFEDSWTKVSNIILVDAPMGTGFSYAREEQGLNVSLTGTGAQLRVFLEKWLSDHPEFASNPLYIAGDSYSGYTVPVTALEIANHNDVDRASGGGLIRLNLQGYLVGNPSTDDKYDKWGKVPFSRGMGLISDELYEAAQDSCSGDDYVTPSNARCANALEDIHQVTGVVAGINPMHVLEPLCVFALRERDPAAGGDTIFTKTSRLLLQDNLHQQHCRFNDYRLSYVWADDAEVRKTLGIHDGSIGNWSRCALLWHYRHDVRSTIRHHANLTRRGYRALVYNGDHDLEVTFVGTQAWIRTLGYPVVAPWRPWHSNGQAAGYTMEYAYNLTYATVKGAGHTAAEYRPKECLDMLRRWTSPAGKL</sequence>
<reference evidence="1" key="1">
    <citation type="submission" date="2021-05" db="EMBL/GenBank/DDBJ databases">
        <authorList>
            <person name="Scholz U."/>
            <person name="Mascher M."/>
            <person name="Fiebig A."/>
        </authorList>
    </citation>
    <scope>NUCLEOTIDE SEQUENCE [LARGE SCALE GENOMIC DNA]</scope>
</reference>
<evidence type="ECO:0000313" key="1">
    <source>
        <dbReference type="EnsemblPlants" id="AVESA.00010b.r2.3CG0499890.1.CDS.1"/>
    </source>
</evidence>
<dbReference type="Proteomes" id="UP001732700">
    <property type="component" value="Chromosome 3C"/>
</dbReference>
<keyword evidence="2" id="KW-1185">Reference proteome</keyword>
<evidence type="ECO:0000313" key="2">
    <source>
        <dbReference type="Proteomes" id="UP001732700"/>
    </source>
</evidence>
<proteinExistence type="predicted"/>
<organism evidence="1 2">
    <name type="scientific">Avena sativa</name>
    <name type="common">Oat</name>
    <dbReference type="NCBI Taxonomy" id="4498"/>
    <lineage>
        <taxon>Eukaryota</taxon>
        <taxon>Viridiplantae</taxon>
        <taxon>Streptophyta</taxon>
        <taxon>Embryophyta</taxon>
        <taxon>Tracheophyta</taxon>
        <taxon>Spermatophyta</taxon>
        <taxon>Magnoliopsida</taxon>
        <taxon>Liliopsida</taxon>
        <taxon>Poales</taxon>
        <taxon>Poaceae</taxon>
        <taxon>BOP clade</taxon>
        <taxon>Pooideae</taxon>
        <taxon>Poodae</taxon>
        <taxon>Poeae</taxon>
        <taxon>Poeae Chloroplast Group 1 (Aveneae type)</taxon>
        <taxon>Aveninae</taxon>
        <taxon>Avena</taxon>
    </lineage>
</organism>